<dbReference type="EMBL" id="GBYB01011960">
    <property type="protein sequence ID" value="JAG81727.1"/>
    <property type="molecule type" value="Transcribed_RNA"/>
</dbReference>
<accession>A0A0C9RTA1</accession>
<dbReference type="Pfam" id="PF10280">
    <property type="entry name" value="Med11"/>
    <property type="match status" value="1"/>
</dbReference>
<dbReference type="OrthoDB" id="5418434at2759"/>
<dbReference type="PANTHER" id="PTHR22890">
    <property type="entry name" value="MEDIATOR OF RNA POLYMERASE II TRANSCRIPTION SUBUNIT 11"/>
    <property type="match status" value="1"/>
</dbReference>
<dbReference type="CTD" id="400569"/>
<dbReference type="GeneID" id="105271005"/>
<dbReference type="Gene3D" id="1.10.287.3490">
    <property type="match status" value="1"/>
</dbReference>
<organism evidence="10">
    <name type="scientific">Fopius arisanus</name>
    <dbReference type="NCBI Taxonomy" id="64838"/>
    <lineage>
        <taxon>Eukaryota</taxon>
        <taxon>Metazoa</taxon>
        <taxon>Ecdysozoa</taxon>
        <taxon>Arthropoda</taxon>
        <taxon>Hexapoda</taxon>
        <taxon>Insecta</taxon>
        <taxon>Pterygota</taxon>
        <taxon>Neoptera</taxon>
        <taxon>Endopterygota</taxon>
        <taxon>Hymenoptera</taxon>
        <taxon>Apocrita</taxon>
        <taxon>Ichneumonoidea</taxon>
        <taxon>Braconidae</taxon>
        <taxon>Opiinae</taxon>
        <taxon>Fopius</taxon>
    </lineage>
</organism>
<keyword evidence="6 9" id="KW-0804">Transcription</keyword>
<dbReference type="AlphaFoldDB" id="A0A0C9RTA1"/>
<evidence type="ECO:0000256" key="5">
    <source>
        <dbReference type="ARBA" id="ARBA00023159"/>
    </source>
</evidence>
<evidence type="ECO:0000313" key="11">
    <source>
        <dbReference type="Proteomes" id="UP000694866"/>
    </source>
</evidence>
<keyword evidence="5 9" id="KW-0010">Activator</keyword>
<comment type="function">
    <text evidence="9">Component of the Mediator complex, a coactivator involved in the regulated transcription of nearly all RNA polymerase II-dependent genes. Mediator functions as a bridge to convey information from gene-specific regulatory proteins to the basal RNA polymerase II transcription machinery. Mediator is recruited to promoters by direct interactions with regulatory proteins and serves as a scaffold for the assembly of a functional pre-initiation complex with RNA polymerase II and the general transcription factors.</text>
</comment>
<evidence type="ECO:0000256" key="8">
    <source>
        <dbReference type="ARBA" id="ARBA00032011"/>
    </source>
</evidence>
<comment type="similarity">
    <text evidence="2 9">Belongs to the Mediator complex subunit 11 family.</text>
</comment>
<accession>A0A9R1THG0</accession>
<keyword evidence="7 9" id="KW-0539">Nucleus</keyword>
<evidence type="ECO:0000256" key="9">
    <source>
        <dbReference type="RuleBase" id="RU364147"/>
    </source>
</evidence>
<proteinExistence type="inferred from homology"/>
<dbReference type="GO" id="GO:0006357">
    <property type="term" value="P:regulation of transcription by RNA polymerase II"/>
    <property type="evidence" value="ECO:0007669"/>
    <property type="project" value="InterPro"/>
</dbReference>
<name>A0A0C9RTA1_9HYME</name>
<evidence type="ECO:0000256" key="3">
    <source>
        <dbReference type="ARBA" id="ARBA00019621"/>
    </source>
</evidence>
<dbReference type="InterPro" id="IPR019404">
    <property type="entry name" value="Mediator_Med11"/>
</dbReference>
<evidence type="ECO:0000313" key="10">
    <source>
        <dbReference type="EMBL" id="JAG81727.1"/>
    </source>
</evidence>
<comment type="subcellular location">
    <subcellularLocation>
        <location evidence="1 9">Nucleus</location>
    </subcellularLocation>
</comment>
<dbReference type="KEGG" id="fas:105271005"/>
<keyword evidence="4 9" id="KW-0805">Transcription regulation</keyword>
<keyword evidence="11" id="KW-1185">Reference proteome</keyword>
<protein>
    <recommendedName>
        <fullName evidence="3 9">Mediator of RNA polymerase II transcription subunit 11</fullName>
    </recommendedName>
    <alternativeName>
        <fullName evidence="8 9">Mediator complex subunit 11</fullName>
    </alternativeName>
</protein>
<dbReference type="RefSeq" id="XP_011310594.1">
    <property type="nucleotide sequence ID" value="XM_011312292.1"/>
</dbReference>
<evidence type="ECO:0000256" key="2">
    <source>
        <dbReference type="ARBA" id="ARBA00008186"/>
    </source>
</evidence>
<gene>
    <name evidence="9 10 12" type="primary">MED11</name>
    <name evidence="10" type="ORF">g.47940</name>
</gene>
<dbReference type="Proteomes" id="UP000694866">
    <property type="component" value="Unplaced"/>
</dbReference>
<evidence type="ECO:0000256" key="4">
    <source>
        <dbReference type="ARBA" id="ARBA00023015"/>
    </source>
</evidence>
<evidence type="ECO:0000256" key="7">
    <source>
        <dbReference type="ARBA" id="ARBA00023242"/>
    </source>
</evidence>
<reference evidence="12" key="2">
    <citation type="submission" date="2025-04" db="UniProtKB">
        <authorList>
            <consortium name="RefSeq"/>
        </authorList>
    </citation>
    <scope>IDENTIFICATION</scope>
    <source>
        <strain evidence="12">USDA-PBARC FA_bdor</strain>
        <tissue evidence="12">Whole organism</tissue>
    </source>
</reference>
<reference evidence="10" key="1">
    <citation type="submission" date="2015-01" db="EMBL/GenBank/DDBJ databases">
        <title>Transcriptome Assembly of Fopius arisanus.</title>
        <authorList>
            <person name="Geib S."/>
        </authorList>
    </citation>
    <scope>NUCLEOTIDE SEQUENCE</scope>
</reference>
<sequence>MTPPMERIQTLEAIEKDIIVCLQSAGQAFMELSKEKSSLKQAEGQTNQFIKTLGHVESKLSEQINYLTQVSTGQPHEGSGYASQKVLQMAWHRLEHARSRVNELERIKNKHLHGRSTVRPMQPQIAASTTLIQTNSANQ</sequence>
<dbReference type="GO" id="GO:0003712">
    <property type="term" value="F:transcription coregulator activity"/>
    <property type="evidence" value="ECO:0007669"/>
    <property type="project" value="InterPro"/>
</dbReference>
<evidence type="ECO:0000256" key="6">
    <source>
        <dbReference type="ARBA" id="ARBA00023163"/>
    </source>
</evidence>
<dbReference type="GO" id="GO:0016592">
    <property type="term" value="C:mediator complex"/>
    <property type="evidence" value="ECO:0007669"/>
    <property type="project" value="InterPro"/>
</dbReference>
<evidence type="ECO:0000256" key="1">
    <source>
        <dbReference type="ARBA" id="ARBA00004123"/>
    </source>
</evidence>
<evidence type="ECO:0000313" key="12">
    <source>
        <dbReference type="RefSeq" id="XP_011310594.1"/>
    </source>
</evidence>
<dbReference type="FunFam" id="1.10.287.3490:FF:000001">
    <property type="entry name" value="Mediator of RNA polymerase II transcription subunit 11"/>
    <property type="match status" value="1"/>
</dbReference>
<comment type="subunit">
    <text evidence="9">Component of the Mediator complex.</text>
</comment>